<keyword evidence="2" id="KW-1185">Reference proteome</keyword>
<evidence type="ECO:0000313" key="2">
    <source>
        <dbReference type="Proteomes" id="UP001334804"/>
    </source>
</evidence>
<reference evidence="1 2" key="1">
    <citation type="submission" date="2022-10" db="EMBL/GenBank/DDBJ databases">
        <title>The complete genomes of actinobacterial strains from the NBC collection.</title>
        <authorList>
            <person name="Joergensen T.S."/>
            <person name="Alvarez Arevalo M."/>
            <person name="Sterndorff E.B."/>
            <person name="Faurdal D."/>
            <person name="Vuksanovic O."/>
            <person name="Mourched A.-S."/>
            <person name="Charusanti P."/>
            <person name="Shaw S."/>
            <person name="Blin K."/>
            <person name="Weber T."/>
        </authorList>
    </citation>
    <scope>NUCLEOTIDE SEQUENCE [LARGE SCALE GENOMIC DNA]</scope>
    <source>
        <strain evidence="1 2">NBC 01809</strain>
    </source>
</reference>
<evidence type="ECO:0000313" key="1">
    <source>
        <dbReference type="EMBL" id="WSA34709.1"/>
    </source>
</evidence>
<dbReference type="Proteomes" id="UP001334804">
    <property type="component" value="Chromosome"/>
</dbReference>
<gene>
    <name evidence="1" type="ORF">OIE14_11995</name>
</gene>
<sequence length="103" mass="11619">MATTLGPGDAARRRCQTRAQHPDRLLFQRIEHYGFTLVNEGVKVRRAVYTNGELTVDDGEPLSIEANIPDPGSDENWVWAIIEHVTGTGYNGNRTFQVYTCPW</sequence>
<organism evidence="1 2">
    <name type="scientific">Micromonospora peucetia</name>
    <dbReference type="NCBI Taxonomy" id="47871"/>
    <lineage>
        <taxon>Bacteria</taxon>
        <taxon>Bacillati</taxon>
        <taxon>Actinomycetota</taxon>
        <taxon>Actinomycetes</taxon>
        <taxon>Micromonosporales</taxon>
        <taxon>Micromonosporaceae</taxon>
        <taxon>Micromonospora</taxon>
    </lineage>
</organism>
<name>A0ABZ1EKB0_9ACTN</name>
<dbReference type="RefSeq" id="WP_141719425.1">
    <property type="nucleotide sequence ID" value="NZ_CP109071.1"/>
</dbReference>
<proteinExistence type="predicted"/>
<accession>A0ABZ1EKB0</accession>
<dbReference type="EMBL" id="CP109071">
    <property type="protein sequence ID" value="WSA34709.1"/>
    <property type="molecule type" value="Genomic_DNA"/>
</dbReference>
<protein>
    <submittedName>
        <fullName evidence="1">Uncharacterized protein</fullName>
    </submittedName>
</protein>